<evidence type="ECO:0000256" key="9">
    <source>
        <dbReference type="RuleBase" id="RU365073"/>
    </source>
</evidence>
<evidence type="ECO:0000256" key="10">
    <source>
        <dbReference type="SAM" id="MobiDB-lite"/>
    </source>
</evidence>
<dbReference type="GO" id="GO:0006606">
    <property type="term" value="P:protein import into nucleus"/>
    <property type="evidence" value="ECO:0007669"/>
    <property type="project" value="TreeGrafter"/>
</dbReference>
<dbReference type="PANTHER" id="PTHR13373:SF21">
    <property type="entry name" value="NUCLEAR PORE COMPLEX PROTEIN NUP85"/>
    <property type="match status" value="1"/>
</dbReference>
<keyword evidence="3 9" id="KW-0813">Transport</keyword>
<accession>A0A6A5YZ89</accession>
<feature type="compositionally biased region" description="Low complexity" evidence="10">
    <location>
        <begin position="176"/>
        <end position="192"/>
    </location>
</feature>
<name>A0A6A5YZ89_9PLEO</name>
<evidence type="ECO:0000313" key="12">
    <source>
        <dbReference type="Proteomes" id="UP000799770"/>
    </source>
</evidence>
<keyword evidence="12" id="KW-1185">Reference proteome</keyword>
<evidence type="ECO:0000256" key="8">
    <source>
        <dbReference type="ARBA" id="ARBA00023242"/>
    </source>
</evidence>
<evidence type="ECO:0000256" key="6">
    <source>
        <dbReference type="ARBA" id="ARBA00023010"/>
    </source>
</evidence>
<keyword evidence="7 9" id="KW-0906">Nuclear pore complex</keyword>
<evidence type="ECO:0000256" key="5">
    <source>
        <dbReference type="ARBA" id="ARBA00022927"/>
    </source>
</evidence>
<evidence type="ECO:0000256" key="3">
    <source>
        <dbReference type="ARBA" id="ARBA00022448"/>
    </source>
</evidence>
<feature type="region of interest" description="Disordered" evidence="10">
    <location>
        <begin position="1"/>
        <end position="200"/>
    </location>
</feature>
<dbReference type="GO" id="GO:0006406">
    <property type="term" value="P:mRNA export from nucleus"/>
    <property type="evidence" value="ECO:0007669"/>
    <property type="project" value="TreeGrafter"/>
</dbReference>
<comment type="function">
    <text evidence="9">Functions as a component of the nuclear pore complex (NPC).</text>
</comment>
<dbReference type="GO" id="GO:0045893">
    <property type="term" value="P:positive regulation of DNA-templated transcription"/>
    <property type="evidence" value="ECO:0007669"/>
    <property type="project" value="TreeGrafter"/>
</dbReference>
<keyword evidence="5 9" id="KW-0653">Protein transport</keyword>
<reference evidence="11" key="1">
    <citation type="journal article" date="2020" name="Stud. Mycol.">
        <title>101 Dothideomycetes genomes: a test case for predicting lifestyles and emergence of pathogens.</title>
        <authorList>
            <person name="Haridas S."/>
            <person name="Albert R."/>
            <person name="Binder M."/>
            <person name="Bloem J."/>
            <person name="Labutti K."/>
            <person name="Salamov A."/>
            <person name="Andreopoulos B."/>
            <person name="Baker S."/>
            <person name="Barry K."/>
            <person name="Bills G."/>
            <person name="Bluhm B."/>
            <person name="Cannon C."/>
            <person name="Castanera R."/>
            <person name="Culley D."/>
            <person name="Daum C."/>
            <person name="Ezra D."/>
            <person name="Gonzalez J."/>
            <person name="Henrissat B."/>
            <person name="Kuo A."/>
            <person name="Liang C."/>
            <person name="Lipzen A."/>
            <person name="Lutzoni F."/>
            <person name="Magnuson J."/>
            <person name="Mondo S."/>
            <person name="Nolan M."/>
            <person name="Ohm R."/>
            <person name="Pangilinan J."/>
            <person name="Park H.-J."/>
            <person name="Ramirez L."/>
            <person name="Alfaro M."/>
            <person name="Sun H."/>
            <person name="Tritt A."/>
            <person name="Yoshinaga Y."/>
            <person name="Zwiers L.-H."/>
            <person name="Turgeon B."/>
            <person name="Goodwin S."/>
            <person name="Spatafora J."/>
            <person name="Crous P."/>
            <person name="Grigoriev I."/>
        </authorList>
    </citation>
    <scope>NUCLEOTIDE SEQUENCE</scope>
    <source>
        <strain evidence="11">CBS 627.86</strain>
    </source>
</reference>
<organism evidence="11 12">
    <name type="scientific">Lophiotrema nucula</name>
    <dbReference type="NCBI Taxonomy" id="690887"/>
    <lineage>
        <taxon>Eukaryota</taxon>
        <taxon>Fungi</taxon>
        <taxon>Dikarya</taxon>
        <taxon>Ascomycota</taxon>
        <taxon>Pezizomycotina</taxon>
        <taxon>Dothideomycetes</taxon>
        <taxon>Pleosporomycetidae</taxon>
        <taxon>Pleosporales</taxon>
        <taxon>Lophiotremataceae</taxon>
        <taxon>Lophiotrema</taxon>
    </lineage>
</organism>
<dbReference type="EMBL" id="ML977332">
    <property type="protein sequence ID" value="KAF2112134.1"/>
    <property type="molecule type" value="Genomic_DNA"/>
</dbReference>
<comment type="similarity">
    <text evidence="2 9">Belongs to the nucleoporin Nup85 family.</text>
</comment>
<evidence type="ECO:0000256" key="1">
    <source>
        <dbReference type="ARBA" id="ARBA00004567"/>
    </source>
</evidence>
<feature type="compositionally biased region" description="Polar residues" evidence="10">
    <location>
        <begin position="66"/>
        <end position="76"/>
    </location>
</feature>
<dbReference type="Proteomes" id="UP000799770">
    <property type="component" value="Unassembled WGS sequence"/>
</dbReference>
<proteinExistence type="inferred from homology"/>
<keyword evidence="6 9" id="KW-0811">Translocation</keyword>
<dbReference type="InterPro" id="IPR011502">
    <property type="entry name" value="Nucleoporin_Nup85"/>
</dbReference>
<dbReference type="GO" id="GO:0031965">
    <property type="term" value="C:nuclear membrane"/>
    <property type="evidence" value="ECO:0007669"/>
    <property type="project" value="UniProtKB-UniRule"/>
</dbReference>
<dbReference type="AlphaFoldDB" id="A0A6A5YZ89"/>
<feature type="compositionally biased region" description="Acidic residues" evidence="10">
    <location>
        <begin position="120"/>
        <end position="162"/>
    </location>
</feature>
<dbReference type="GO" id="GO:0031080">
    <property type="term" value="C:nuclear pore outer ring"/>
    <property type="evidence" value="ECO:0007669"/>
    <property type="project" value="TreeGrafter"/>
</dbReference>
<gene>
    <name evidence="11" type="ORF">BDV96DRAFT_498624</name>
</gene>
<sequence>MFRVPSSSPPSTPDSRRSSRNVPSTTPAGPPPDKSFMPSSTPAGAPPTGLFSNSQFGFSNPKALNFNKSAYGSSPPKNELFGVGNAAFGVSTTGRPGSFRGRSGFRVPSSTPPRQGHSEDEAEEEEDEDEGDEDMEDEDAEGEEDEDDRMEDDESSAEDDDDIPAHSRSRGQNRLSQSVVSQTGSMQQQMSSPRLVRPAAKQSQYDLLNLAKGLAPNPDRATLREPGETILETERLMEKLNESETPERREDALAEVAQELVVLWQNSRQASATTGRASLLFNASRLANLLLGIHYPGQIAQKQRPSKLSLVPLRPESRHFLPIPKVLIDWLNTYHGAISEIGVVLKETRGYSAHMSFWDAVHASACRGNFAATLKLLKGARFEVAATASEDQLGDSGYRGSHLANTNEVVGDAINLLHECPAVASEDWDIKGQDWNVFRRQVQQALADLQEYAEGDSQNRYSASRSMQASHFGMSQSQNKFNLSMASRKAESKVPWSVYENLARLYKLLLGDEGEIIALAADWIEAVASLTIWWNGEDDDAPQGSLAASRRSVARSQRLRPVDITPVQAYCQRMSAAVATVFDSEEDDFSVNVTDTFEVGLACVFDNNIEGVLHILRGWSLSLASAVAEIATTGDWFPRGDGIFDQFDQSDLMLLSSANRPPAGLTKDDILVTYATVIARMDEITGSDGDDAAREGWELAIQVLGRLNDQRVAQDRIEWVLDDLPLRSSDRVDKIIQLCHSLGLSQQARSVALKFADHLRHNTQNYGDTLLYYARAHDAAKIQEVLRVLVAHCLVKSLAYPPVVELDDSLESLITSPKKTLTDVARADPEGAQLLSNYLSGYATIRKFYDLRDEEIIAKGGEKPAHRPMARKRAAANALIVIVQSAASSIRGGLYDHEVETVVQVDVLLSLLGEALVFINQPKRTLTLQHLYSLLAAIEDLDTAPPMIRTQAEECLLTTLAAAHDGTVPSPKSLLQKSTSNLTTGSSQYSLIGSTEFGSVEGQSTESSTILVRGGVVDDAKRAWDWRKGFNKNAKGEDVIRILRLGIAKEIGRAFVEGEV</sequence>
<dbReference type="Pfam" id="PF07575">
    <property type="entry name" value="Nucleopor_Nup85"/>
    <property type="match status" value="1"/>
</dbReference>
<evidence type="ECO:0000256" key="4">
    <source>
        <dbReference type="ARBA" id="ARBA00022816"/>
    </source>
</evidence>
<keyword evidence="8 9" id="KW-0539">Nucleus</keyword>
<comment type="subunit">
    <text evidence="9">Component of the nuclear pore complex (NPC).</text>
</comment>
<evidence type="ECO:0000256" key="7">
    <source>
        <dbReference type="ARBA" id="ARBA00023132"/>
    </source>
</evidence>
<dbReference type="OrthoDB" id="5422384at2759"/>
<keyword evidence="9" id="KW-0472">Membrane</keyword>
<comment type="subcellular location">
    <subcellularLocation>
        <location evidence="1 9">Nucleus</location>
        <location evidence="1 9">Nuclear pore complex</location>
    </subcellularLocation>
</comment>
<evidence type="ECO:0000256" key="2">
    <source>
        <dbReference type="ARBA" id="ARBA00005573"/>
    </source>
</evidence>
<keyword evidence="4 9" id="KW-0509">mRNA transport</keyword>
<dbReference type="PANTHER" id="PTHR13373">
    <property type="entry name" value="FROUNT PROTEIN-RELATED"/>
    <property type="match status" value="1"/>
</dbReference>
<feature type="compositionally biased region" description="Low complexity" evidence="10">
    <location>
        <begin position="94"/>
        <end position="109"/>
    </location>
</feature>
<dbReference type="GO" id="GO:0017056">
    <property type="term" value="F:structural constituent of nuclear pore"/>
    <property type="evidence" value="ECO:0007669"/>
    <property type="project" value="TreeGrafter"/>
</dbReference>
<evidence type="ECO:0000313" key="11">
    <source>
        <dbReference type="EMBL" id="KAF2112134.1"/>
    </source>
</evidence>
<protein>
    <recommendedName>
        <fullName evidence="9">Nuclear pore complex protein Nup85</fullName>
    </recommendedName>
</protein>